<evidence type="ECO:0000256" key="15">
    <source>
        <dbReference type="ARBA" id="ARBA00059004"/>
    </source>
</evidence>
<dbReference type="InterPro" id="IPR003594">
    <property type="entry name" value="HATPase_dom"/>
</dbReference>
<dbReference type="Gene3D" id="3.30.450.20">
    <property type="entry name" value="PAS domain"/>
    <property type="match status" value="2"/>
</dbReference>
<dbReference type="GO" id="GO:0000155">
    <property type="term" value="F:phosphorelay sensor kinase activity"/>
    <property type="evidence" value="ECO:0007669"/>
    <property type="project" value="InterPro"/>
</dbReference>
<keyword evidence="6" id="KW-0597">Phosphoprotein</keyword>
<keyword evidence="9" id="KW-0547">Nucleotide-binding</keyword>
<protein>
    <recommendedName>
        <fullName evidence="16">C4-dicarboxylate transport sensor protein DctB</fullName>
        <ecNumber evidence="3">2.7.13.3</ecNumber>
    </recommendedName>
</protein>
<evidence type="ECO:0000256" key="10">
    <source>
        <dbReference type="ARBA" id="ARBA00022777"/>
    </source>
</evidence>
<dbReference type="PROSITE" id="PS50109">
    <property type="entry name" value="HIS_KIN"/>
    <property type="match status" value="1"/>
</dbReference>
<evidence type="ECO:0000256" key="1">
    <source>
        <dbReference type="ARBA" id="ARBA00000085"/>
    </source>
</evidence>
<evidence type="ECO:0000259" key="19">
    <source>
        <dbReference type="PROSITE" id="PS50109"/>
    </source>
</evidence>
<dbReference type="SUPFAM" id="SSF47384">
    <property type="entry name" value="Homodimeric domain of signal transducing histidine kinase"/>
    <property type="match status" value="1"/>
</dbReference>
<keyword evidence="7" id="KW-0808">Transferase</keyword>
<dbReference type="PANTHER" id="PTHR43065">
    <property type="entry name" value="SENSOR HISTIDINE KINASE"/>
    <property type="match status" value="1"/>
</dbReference>
<dbReference type="Gene3D" id="3.30.565.10">
    <property type="entry name" value="Histidine kinase-like ATPase, C-terminal domain"/>
    <property type="match status" value="1"/>
</dbReference>
<comment type="catalytic activity">
    <reaction evidence="1">
        <text>ATP + protein L-histidine = ADP + protein N-phospho-L-histidine.</text>
        <dbReference type="EC" id="2.7.13.3"/>
    </reaction>
</comment>
<evidence type="ECO:0000256" key="8">
    <source>
        <dbReference type="ARBA" id="ARBA00022692"/>
    </source>
</evidence>
<dbReference type="RefSeq" id="WP_245924807.1">
    <property type="nucleotide sequence ID" value="NZ_PVTD01000001.1"/>
</dbReference>
<dbReference type="PANTHER" id="PTHR43065:SF46">
    <property type="entry name" value="C4-DICARBOXYLATE TRANSPORT SENSOR PROTEIN DCTB"/>
    <property type="match status" value="1"/>
</dbReference>
<comment type="subcellular location">
    <subcellularLocation>
        <location evidence="2">Cell inner membrane</location>
        <topology evidence="2">Multi-pass membrane protein</topology>
    </subcellularLocation>
</comment>
<dbReference type="EC" id="2.7.13.3" evidence="3"/>
<dbReference type="SMART" id="SM00388">
    <property type="entry name" value="HisKA"/>
    <property type="match status" value="1"/>
</dbReference>
<sequence length="592" mass="63017">MIRRPFVALIYLLAVAGFSGGVWWFSLTSDLDALAARGEANLAVASDRLVSQLQRFRELAVLLSDHPDLTALLNGQGNAALAARVLQETADKTGSLEILAVAPGGQVLARSAGAVTSVVGAPYLVRAVQDGALGAAHAVDPETGIRNFTFSAPVYSEAGPVAGAVIVRADIGAIEAEWRGDETMVAFSDDAGVIFASNRSELLYRAREIPPRNASAAYIGTDLVPFPNVRVLNVQDREIWRLDAGRYLPYTAIHLTRPLPVIGMTGEALVDLAPAMALAGWQALVAAALGLVTGAFLLVLADRRRALADRLAMEAEANVVLEARVEERTAALSAANLALRREVDERRAAEEALKRAQADLVQAGKLSALGQMSAGISHELNQPLMAITSFAENGAAFLGRGKPDRAAENFGRISEMARRMGRIIRNLRAFARQEVQPVRPVDLRAVVVAVLELSEGRLKRDGVTVDWQVPEAPVMVRGGEVRLQQVVMNLLSNAVDAMAGRSRRVLTIGLERGRVVRLSVADTGAGIADTDRIFDPFYSTKEVGQSEGMGLGLSISYGIVQSFGGVIRGANRAEGGAVFTVELEPAEQEVAA</sequence>
<dbReference type="InterPro" id="IPR036097">
    <property type="entry name" value="HisK_dim/P_sf"/>
</dbReference>
<dbReference type="Gene3D" id="1.10.287.130">
    <property type="match status" value="1"/>
</dbReference>
<keyword evidence="8 18" id="KW-0812">Transmembrane</keyword>
<dbReference type="GO" id="GO:0005524">
    <property type="term" value="F:ATP binding"/>
    <property type="evidence" value="ECO:0007669"/>
    <property type="project" value="UniProtKB-KW"/>
</dbReference>
<dbReference type="InterPro" id="IPR004358">
    <property type="entry name" value="Sig_transdc_His_kin-like_C"/>
</dbReference>
<dbReference type="GO" id="GO:0005886">
    <property type="term" value="C:plasma membrane"/>
    <property type="evidence" value="ECO:0007669"/>
    <property type="project" value="UniProtKB-SubCell"/>
</dbReference>
<gene>
    <name evidence="20" type="ORF">CLV78_101463</name>
</gene>
<keyword evidence="14 18" id="KW-0472">Membrane</keyword>
<evidence type="ECO:0000256" key="11">
    <source>
        <dbReference type="ARBA" id="ARBA00022840"/>
    </source>
</evidence>
<evidence type="ECO:0000256" key="12">
    <source>
        <dbReference type="ARBA" id="ARBA00022989"/>
    </source>
</evidence>
<evidence type="ECO:0000256" key="5">
    <source>
        <dbReference type="ARBA" id="ARBA00022519"/>
    </source>
</evidence>
<dbReference type="AlphaFoldDB" id="A0A2T0RYX2"/>
<dbReference type="InterPro" id="IPR017055">
    <property type="entry name" value="Sig_transdc_His_kinase_DctB"/>
</dbReference>
<keyword evidence="4" id="KW-1003">Cell membrane</keyword>
<feature type="domain" description="Histidine kinase" evidence="19">
    <location>
        <begin position="375"/>
        <end position="587"/>
    </location>
</feature>
<organism evidence="20 21">
    <name type="scientific">Aliiruegeria haliotis</name>
    <dbReference type="NCBI Taxonomy" id="1280846"/>
    <lineage>
        <taxon>Bacteria</taxon>
        <taxon>Pseudomonadati</taxon>
        <taxon>Pseudomonadota</taxon>
        <taxon>Alphaproteobacteria</taxon>
        <taxon>Rhodobacterales</taxon>
        <taxon>Roseobacteraceae</taxon>
        <taxon>Aliiruegeria</taxon>
    </lineage>
</organism>
<comment type="function">
    <text evidence="15">Member of the two-component regulatory system DctB/DctD involved in the transport of C4-dicarboxylates. DctB functions as a membrane-associated protein kinase that phosphorylates DctD in response to environmental signals.</text>
</comment>
<evidence type="ECO:0000256" key="3">
    <source>
        <dbReference type="ARBA" id="ARBA00012438"/>
    </source>
</evidence>
<dbReference type="FunFam" id="1.10.287.130:FF:000049">
    <property type="entry name" value="C4-dicarboxylate transport sensor protein DctB"/>
    <property type="match status" value="1"/>
</dbReference>
<dbReference type="InterPro" id="IPR003661">
    <property type="entry name" value="HisK_dim/P_dom"/>
</dbReference>
<dbReference type="PRINTS" id="PR00344">
    <property type="entry name" value="BCTRLSENSOR"/>
</dbReference>
<dbReference type="Proteomes" id="UP000239480">
    <property type="component" value="Unassembled WGS sequence"/>
</dbReference>
<evidence type="ECO:0000256" key="7">
    <source>
        <dbReference type="ARBA" id="ARBA00022679"/>
    </source>
</evidence>
<feature type="coiled-coil region" evidence="17">
    <location>
        <begin position="339"/>
        <end position="366"/>
    </location>
</feature>
<feature type="transmembrane region" description="Helical" evidence="18">
    <location>
        <begin position="279"/>
        <end position="301"/>
    </location>
</feature>
<dbReference type="InterPro" id="IPR029151">
    <property type="entry name" value="Sensor-like_sf"/>
</dbReference>
<dbReference type="EMBL" id="PVTD01000001">
    <property type="protein sequence ID" value="PRY26368.1"/>
    <property type="molecule type" value="Genomic_DNA"/>
</dbReference>
<accession>A0A2T0RYX2</accession>
<evidence type="ECO:0000256" key="2">
    <source>
        <dbReference type="ARBA" id="ARBA00004429"/>
    </source>
</evidence>
<name>A0A2T0RYX2_9RHOB</name>
<keyword evidence="21" id="KW-1185">Reference proteome</keyword>
<proteinExistence type="predicted"/>
<evidence type="ECO:0000256" key="13">
    <source>
        <dbReference type="ARBA" id="ARBA00023012"/>
    </source>
</evidence>
<dbReference type="SUPFAM" id="SSF103190">
    <property type="entry name" value="Sensory domain-like"/>
    <property type="match status" value="1"/>
</dbReference>
<dbReference type="InterPro" id="IPR005467">
    <property type="entry name" value="His_kinase_dom"/>
</dbReference>
<dbReference type="SMART" id="SM00387">
    <property type="entry name" value="HATPase_c"/>
    <property type="match status" value="1"/>
</dbReference>
<dbReference type="CDD" id="cd00082">
    <property type="entry name" value="HisKA"/>
    <property type="match status" value="1"/>
</dbReference>
<reference evidence="20 21" key="1">
    <citation type="submission" date="2018-03" db="EMBL/GenBank/DDBJ databases">
        <title>Genomic Encyclopedia of Archaeal and Bacterial Type Strains, Phase II (KMG-II): from individual species to whole genera.</title>
        <authorList>
            <person name="Goeker M."/>
        </authorList>
    </citation>
    <scope>NUCLEOTIDE SEQUENCE [LARGE SCALE GENOMIC DNA]</scope>
    <source>
        <strain evidence="20 21">DSM 29328</strain>
    </source>
</reference>
<keyword evidence="11" id="KW-0067">ATP-binding</keyword>
<dbReference type="Pfam" id="PF00512">
    <property type="entry name" value="HisKA"/>
    <property type="match status" value="1"/>
</dbReference>
<dbReference type="SUPFAM" id="SSF55874">
    <property type="entry name" value="ATPase domain of HSP90 chaperone/DNA topoisomerase II/histidine kinase"/>
    <property type="match status" value="1"/>
</dbReference>
<comment type="caution">
    <text evidence="20">The sequence shown here is derived from an EMBL/GenBank/DDBJ whole genome shotgun (WGS) entry which is preliminary data.</text>
</comment>
<keyword evidence="5" id="KW-0997">Cell inner membrane</keyword>
<dbReference type="Pfam" id="PF02518">
    <property type="entry name" value="HATPase_c"/>
    <property type="match status" value="1"/>
</dbReference>
<evidence type="ECO:0000256" key="14">
    <source>
        <dbReference type="ARBA" id="ARBA00023136"/>
    </source>
</evidence>
<evidence type="ECO:0000256" key="6">
    <source>
        <dbReference type="ARBA" id="ARBA00022553"/>
    </source>
</evidence>
<keyword evidence="17" id="KW-0175">Coiled coil</keyword>
<evidence type="ECO:0000313" key="20">
    <source>
        <dbReference type="EMBL" id="PRY26368.1"/>
    </source>
</evidence>
<evidence type="ECO:0000256" key="16">
    <source>
        <dbReference type="ARBA" id="ARBA00073143"/>
    </source>
</evidence>
<evidence type="ECO:0000256" key="18">
    <source>
        <dbReference type="SAM" id="Phobius"/>
    </source>
</evidence>
<keyword evidence="10 20" id="KW-0418">Kinase</keyword>
<evidence type="ECO:0000256" key="4">
    <source>
        <dbReference type="ARBA" id="ARBA00022475"/>
    </source>
</evidence>
<dbReference type="PIRSF" id="PIRSF036431">
    <property type="entry name" value="STHK_DctB"/>
    <property type="match status" value="1"/>
</dbReference>
<keyword evidence="12 18" id="KW-1133">Transmembrane helix</keyword>
<evidence type="ECO:0000313" key="21">
    <source>
        <dbReference type="Proteomes" id="UP000239480"/>
    </source>
</evidence>
<evidence type="ECO:0000256" key="17">
    <source>
        <dbReference type="SAM" id="Coils"/>
    </source>
</evidence>
<keyword evidence="13" id="KW-0902">Two-component regulatory system</keyword>
<dbReference type="InterPro" id="IPR036890">
    <property type="entry name" value="HATPase_C_sf"/>
</dbReference>
<evidence type="ECO:0000256" key="9">
    <source>
        <dbReference type="ARBA" id="ARBA00022741"/>
    </source>
</evidence>